<dbReference type="GO" id="GO:0016887">
    <property type="term" value="F:ATP hydrolysis activity"/>
    <property type="evidence" value="ECO:0007669"/>
    <property type="project" value="InterPro"/>
</dbReference>
<gene>
    <name evidence="8" type="ORF">OLC1_LOCUS360</name>
</gene>
<sequence>MDIRAQIRNVIEKNKEMSNAETELDDGRIMVTEVDIQHFVALWTGIPVDKVSSDESNRLLKMEETLHHRVIGQDQAVKAISRAIRRARVALKNPDRPIASFIFSGPTGVGKSELAKALTAYYFGSEEAMARLDMSEFMERHTVSKLMGSPPGYVGYTEGGQLTEAVRRRPYTVVLFDEIEKAHPDVFNMMLQILEDERLSDIKGRTVDFKNTLLIVTSNVGSSIIEKGGGQMGSDVDYDEKDSSYNRIKTMVAEEWKQYFKPEFLNRLDEMIVFRQLTKLKVKDIADIMLKEVFERLKKKEIQL</sequence>
<evidence type="ECO:0000313" key="8">
    <source>
        <dbReference type="EMBL" id="CAI9087575.1"/>
    </source>
</evidence>
<dbReference type="EMBL" id="OX459118">
    <property type="protein sequence ID" value="CAI9087575.1"/>
    <property type="molecule type" value="Genomic_DNA"/>
</dbReference>
<dbReference type="FunFam" id="3.40.50.300:FF:000025">
    <property type="entry name" value="ATP-dependent Clp protease subunit"/>
    <property type="match status" value="1"/>
</dbReference>
<evidence type="ECO:0000256" key="2">
    <source>
        <dbReference type="ARBA" id="ARBA00022528"/>
    </source>
</evidence>
<dbReference type="PANTHER" id="PTHR11638:SF155">
    <property type="entry name" value="CHAPERONE PROTEIN CLPC1, CHLOROPLASTIC-LIKE"/>
    <property type="match status" value="1"/>
</dbReference>
<dbReference type="InterPro" id="IPR050130">
    <property type="entry name" value="ClpA_ClpB"/>
</dbReference>
<dbReference type="Pfam" id="PF07724">
    <property type="entry name" value="AAA_2"/>
    <property type="match status" value="1"/>
</dbReference>
<evidence type="ECO:0000256" key="1">
    <source>
        <dbReference type="ARBA" id="ARBA00004229"/>
    </source>
</evidence>
<evidence type="ECO:0000313" key="9">
    <source>
        <dbReference type="Proteomes" id="UP001161247"/>
    </source>
</evidence>
<dbReference type="GO" id="GO:0009507">
    <property type="term" value="C:chloroplast"/>
    <property type="evidence" value="ECO:0007669"/>
    <property type="project" value="UniProtKB-SubCell"/>
</dbReference>
<dbReference type="InterPro" id="IPR028299">
    <property type="entry name" value="ClpA/B_CS2"/>
</dbReference>
<dbReference type="GO" id="GO:0005524">
    <property type="term" value="F:ATP binding"/>
    <property type="evidence" value="ECO:0007669"/>
    <property type="project" value="UniProtKB-KW"/>
</dbReference>
<evidence type="ECO:0000256" key="5">
    <source>
        <dbReference type="ARBA" id="ARBA00022840"/>
    </source>
</evidence>
<dbReference type="InterPro" id="IPR001270">
    <property type="entry name" value="ClpA/B"/>
</dbReference>
<keyword evidence="4" id="KW-0547">Nucleotide-binding</keyword>
<dbReference type="PANTHER" id="PTHR11638">
    <property type="entry name" value="ATP-DEPENDENT CLP PROTEASE"/>
    <property type="match status" value="1"/>
</dbReference>
<name>A0AAV1BWE5_OLDCO</name>
<proteinExistence type="predicted"/>
<feature type="domain" description="AAA+ ATPase" evidence="7">
    <location>
        <begin position="97"/>
        <end position="278"/>
    </location>
</feature>
<comment type="subcellular location">
    <subcellularLocation>
        <location evidence="1">Plastid</location>
        <location evidence="1">Chloroplast</location>
    </subcellularLocation>
</comment>
<dbReference type="SMART" id="SM00382">
    <property type="entry name" value="AAA"/>
    <property type="match status" value="1"/>
</dbReference>
<keyword evidence="3" id="KW-0677">Repeat</keyword>
<dbReference type="InterPro" id="IPR003959">
    <property type="entry name" value="ATPase_AAA_core"/>
</dbReference>
<dbReference type="GO" id="GO:0034605">
    <property type="term" value="P:cellular response to heat"/>
    <property type="evidence" value="ECO:0007669"/>
    <property type="project" value="TreeGrafter"/>
</dbReference>
<protein>
    <submittedName>
        <fullName evidence="8">OLC1v1021682C1</fullName>
    </submittedName>
</protein>
<dbReference type="PRINTS" id="PR00300">
    <property type="entry name" value="CLPPROTEASEA"/>
</dbReference>
<dbReference type="Proteomes" id="UP001161247">
    <property type="component" value="Chromosome 1"/>
</dbReference>
<keyword evidence="2" id="KW-0150">Chloroplast</keyword>
<evidence type="ECO:0000256" key="3">
    <source>
        <dbReference type="ARBA" id="ARBA00022737"/>
    </source>
</evidence>
<evidence type="ECO:0000256" key="4">
    <source>
        <dbReference type="ARBA" id="ARBA00022741"/>
    </source>
</evidence>
<dbReference type="SUPFAM" id="SSF52540">
    <property type="entry name" value="P-loop containing nucleoside triphosphate hydrolases"/>
    <property type="match status" value="1"/>
</dbReference>
<keyword evidence="2" id="KW-0934">Plastid</keyword>
<dbReference type="PROSITE" id="PS00871">
    <property type="entry name" value="CLPAB_2"/>
    <property type="match status" value="1"/>
</dbReference>
<dbReference type="Gene3D" id="3.40.50.300">
    <property type="entry name" value="P-loop containing nucleotide triphosphate hydrolases"/>
    <property type="match status" value="1"/>
</dbReference>
<keyword evidence="9" id="KW-1185">Reference proteome</keyword>
<accession>A0AAV1BWE5</accession>
<evidence type="ECO:0000256" key="6">
    <source>
        <dbReference type="ARBA" id="ARBA00023186"/>
    </source>
</evidence>
<dbReference type="InterPro" id="IPR027417">
    <property type="entry name" value="P-loop_NTPase"/>
</dbReference>
<keyword evidence="5" id="KW-0067">ATP-binding</keyword>
<reference evidence="8" key="1">
    <citation type="submission" date="2023-03" db="EMBL/GenBank/DDBJ databases">
        <authorList>
            <person name="Julca I."/>
        </authorList>
    </citation>
    <scope>NUCLEOTIDE SEQUENCE</scope>
</reference>
<dbReference type="CDD" id="cd19499">
    <property type="entry name" value="RecA-like_ClpB_Hsp104-like"/>
    <property type="match status" value="1"/>
</dbReference>
<dbReference type="AlphaFoldDB" id="A0AAV1BWE5"/>
<keyword evidence="6" id="KW-0143">Chaperone</keyword>
<evidence type="ECO:0000259" key="7">
    <source>
        <dbReference type="SMART" id="SM00382"/>
    </source>
</evidence>
<dbReference type="InterPro" id="IPR003593">
    <property type="entry name" value="AAA+_ATPase"/>
</dbReference>
<organism evidence="8 9">
    <name type="scientific">Oldenlandia corymbosa var. corymbosa</name>
    <dbReference type="NCBI Taxonomy" id="529605"/>
    <lineage>
        <taxon>Eukaryota</taxon>
        <taxon>Viridiplantae</taxon>
        <taxon>Streptophyta</taxon>
        <taxon>Embryophyta</taxon>
        <taxon>Tracheophyta</taxon>
        <taxon>Spermatophyta</taxon>
        <taxon>Magnoliopsida</taxon>
        <taxon>eudicotyledons</taxon>
        <taxon>Gunneridae</taxon>
        <taxon>Pentapetalae</taxon>
        <taxon>asterids</taxon>
        <taxon>lamiids</taxon>
        <taxon>Gentianales</taxon>
        <taxon>Rubiaceae</taxon>
        <taxon>Rubioideae</taxon>
        <taxon>Spermacoceae</taxon>
        <taxon>Hedyotis-Oldenlandia complex</taxon>
        <taxon>Oldenlandia</taxon>
    </lineage>
</organism>